<dbReference type="STRING" id="490188.SAMN04488068_0354"/>
<dbReference type="InterPro" id="IPR029063">
    <property type="entry name" value="SAM-dependent_MTases_sf"/>
</dbReference>
<gene>
    <name evidence="5" type="ORF">SAMN04488068_0354</name>
</gene>
<name>A0A1M5K4F5_9GAMM</name>
<keyword evidence="2 4" id="KW-0808">Transferase</keyword>
<dbReference type="PANTHER" id="PTHR11061:SF30">
    <property type="entry name" value="TRNA (URACIL(54)-C(5))-METHYLTRANSFERASE"/>
    <property type="match status" value="1"/>
</dbReference>
<comment type="caution">
    <text evidence="4">Lacks conserved residue(s) required for the propagation of feature annotation.</text>
</comment>
<dbReference type="GO" id="GO:0070475">
    <property type="term" value="P:rRNA base methylation"/>
    <property type="evidence" value="ECO:0007669"/>
    <property type="project" value="TreeGrafter"/>
</dbReference>
<sequence>MQCSHFDAGRCRSCTQLPQPYPQQLAAKQQRARDALASWPELDWLPAIDSAESGFRNKAKMVVSGSWRRPVLGILDADGKGVDLSDCALYSPGLQASFATLESFIALAVLSPYNVALRRGELKYLLLTESDTGELMLRFVLRSDEAVERIRLHLPTLQQALPQLRTVSVNLQPEHKAILEGEQEILLTPETPELTIQVNDLPLRLRPQSFFQTNTPVAGALYAQAREWVEQAEPSRVWDLYCGVGGFALHVASRWRDVVGVETSRDAVASAQRTADALGYTRLALPRRRRHRIFAAGRCGARAGHRQSAAARHRRRTEPLAGIVRRRDADLFQLQRRITGPRPGADAVAAAAPGPLARHVSAYAAL</sequence>
<evidence type="ECO:0000256" key="2">
    <source>
        <dbReference type="ARBA" id="ARBA00022679"/>
    </source>
</evidence>
<dbReference type="Pfam" id="PF05958">
    <property type="entry name" value="tRNA_U5-meth_tr"/>
    <property type="match status" value="1"/>
</dbReference>
<keyword evidence="6" id="KW-1185">Reference proteome</keyword>
<dbReference type="Gene3D" id="3.40.50.150">
    <property type="entry name" value="Vaccinia Virus protein VP39"/>
    <property type="match status" value="1"/>
</dbReference>
<feature type="binding site" evidence="4">
    <location>
        <position position="212"/>
    </location>
    <ligand>
        <name>S-adenosyl-L-methionine</name>
        <dbReference type="ChEBI" id="CHEBI:59789"/>
    </ligand>
</feature>
<keyword evidence="1 4" id="KW-0489">Methyltransferase</keyword>
<feature type="binding site" evidence="4">
    <location>
        <position position="262"/>
    </location>
    <ligand>
        <name>S-adenosyl-L-methionine</name>
        <dbReference type="ChEBI" id="CHEBI:59789"/>
    </ligand>
</feature>
<dbReference type="GO" id="GO:0070041">
    <property type="term" value="F:rRNA (uridine-C5-)-methyltransferase activity"/>
    <property type="evidence" value="ECO:0007669"/>
    <property type="project" value="TreeGrafter"/>
</dbReference>
<dbReference type="PROSITE" id="PS51687">
    <property type="entry name" value="SAM_MT_RNA_M5U"/>
    <property type="match status" value="1"/>
</dbReference>
<dbReference type="PANTHER" id="PTHR11061">
    <property type="entry name" value="RNA M5U METHYLTRANSFERASE"/>
    <property type="match status" value="1"/>
</dbReference>
<dbReference type="AlphaFoldDB" id="A0A1M5K4F5"/>
<dbReference type="SUPFAM" id="SSF53335">
    <property type="entry name" value="S-adenosyl-L-methionine-dependent methyltransferases"/>
    <property type="match status" value="1"/>
</dbReference>
<keyword evidence="3 4" id="KW-0949">S-adenosyl-L-methionine</keyword>
<evidence type="ECO:0000313" key="6">
    <source>
        <dbReference type="Proteomes" id="UP000199758"/>
    </source>
</evidence>
<organism evidence="5 6">
    <name type="scientific">Hydrocarboniphaga daqingensis</name>
    <dbReference type="NCBI Taxonomy" id="490188"/>
    <lineage>
        <taxon>Bacteria</taxon>
        <taxon>Pseudomonadati</taxon>
        <taxon>Pseudomonadota</taxon>
        <taxon>Gammaproteobacteria</taxon>
        <taxon>Nevskiales</taxon>
        <taxon>Nevskiaceae</taxon>
        <taxon>Hydrocarboniphaga</taxon>
    </lineage>
</organism>
<evidence type="ECO:0000313" key="5">
    <source>
        <dbReference type="EMBL" id="SHG47601.1"/>
    </source>
</evidence>
<accession>A0A1M5K4F5</accession>
<proteinExistence type="inferred from homology"/>
<dbReference type="Gene3D" id="2.40.50.1070">
    <property type="match status" value="1"/>
</dbReference>
<dbReference type="CDD" id="cd02440">
    <property type="entry name" value="AdoMet_MTases"/>
    <property type="match status" value="1"/>
</dbReference>
<evidence type="ECO:0000256" key="3">
    <source>
        <dbReference type="ARBA" id="ARBA00022691"/>
    </source>
</evidence>
<dbReference type="EMBL" id="FQWZ01000001">
    <property type="protein sequence ID" value="SHG47601.1"/>
    <property type="molecule type" value="Genomic_DNA"/>
</dbReference>
<protein>
    <submittedName>
        <fullName evidence="5">23S rRNA (Uracil747-C5)-methyltransferase</fullName>
    </submittedName>
</protein>
<evidence type="ECO:0000256" key="4">
    <source>
        <dbReference type="PROSITE-ProRule" id="PRU01024"/>
    </source>
</evidence>
<dbReference type="InterPro" id="IPR010280">
    <property type="entry name" value="U5_MeTrfase_fam"/>
</dbReference>
<comment type="similarity">
    <text evidence="4">Belongs to the class I-like SAM-binding methyltransferase superfamily. RNA M5U methyltransferase family.</text>
</comment>
<feature type="binding site" evidence="4">
    <location>
        <position position="241"/>
    </location>
    <ligand>
        <name>S-adenosyl-L-methionine</name>
        <dbReference type="ChEBI" id="CHEBI:59789"/>
    </ligand>
</feature>
<evidence type="ECO:0000256" key="1">
    <source>
        <dbReference type="ARBA" id="ARBA00022603"/>
    </source>
</evidence>
<dbReference type="Proteomes" id="UP000199758">
    <property type="component" value="Unassembled WGS sequence"/>
</dbReference>
<reference evidence="5 6" key="1">
    <citation type="submission" date="2016-11" db="EMBL/GenBank/DDBJ databases">
        <authorList>
            <person name="Jaros S."/>
            <person name="Januszkiewicz K."/>
            <person name="Wedrychowicz H."/>
        </authorList>
    </citation>
    <scope>NUCLEOTIDE SEQUENCE [LARGE SCALE GENOMIC DNA]</scope>
    <source>
        <strain evidence="5 6">CGMCC 1.7049</strain>
    </source>
</reference>